<dbReference type="Proteomes" id="UP000464468">
    <property type="component" value="Chromosome"/>
</dbReference>
<dbReference type="KEGG" id="schy:GVO57_12445"/>
<dbReference type="InterPro" id="IPR011990">
    <property type="entry name" value="TPR-like_helical_dom_sf"/>
</dbReference>
<feature type="chain" id="PRO_5030900383" evidence="3">
    <location>
        <begin position="28"/>
        <end position="453"/>
    </location>
</feature>
<evidence type="ECO:0000313" key="6">
    <source>
        <dbReference type="Proteomes" id="UP000464468"/>
    </source>
</evidence>
<dbReference type="InterPro" id="IPR036680">
    <property type="entry name" value="SPOR-like_sf"/>
</dbReference>
<dbReference type="AlphaFoldDB" id="A0A7Z2S6F9"/>
<dbReference type="SUPFAM" id="SSF110997">
    <property type="entry name" value="Sporulation related repeat"/>
    <property type="match status" value="1"/>
</dbReference>
<keyword evidence="6" id="KW-1185">Reference proteome</keyword>
<evidence type="ECO:0000313" key="5">
    <source>
        <dbReference type="EMBL" id="QHL91468.1"/>
    </source>
</evidence>
<keyword evidence="1" id="KW-0802">TPR repeat</keyword>
<proteinExistence type="predicted"/>
<evidence type="ECO:0000256" key="2">
    <source>
        <dbReference type="SAM" id="MobiDB-lite"/>
    </source>
</evidence>
<evidence type="ECO:0000256" key="1">
    <source>
        <dbReference type="PROSITE-ProRule" id="PRU00339"/>
    </source>
</evidence>
<feature type="repeat" description="TPR" evidence="1">
    <location>
        <begin position="75"/>
        <end position="108"/>
    </location>
</feature>
<feature type="signal peptide" evidence="3">
    <location>
        <begin position="1"/>
        <end position="27"/>
    </location>
</feature>
<dbReference type="EMBL" id="CP047895">
    <property type="protein sequence ID" value="QHL91468.1"/>
    <property type="molecule type" value="Genomic_DNA"/>
</dbReference>
<keyword evidence="3" id="KW-0732">Signal</keyword>
<dbReference type="PROSITE" id="PS50005">
    <property type="entry name" value="TPR"/>
    <property type="match status" value="1"/>
</dbReference>
<dbReference type="SUPFAM" id="SSF48452">
    <property type="entry name" value="TPR-like"/>
    <property type="match status" value="1"/>
</dbReference>
<dbReference type="Gene3D" id="1.25.40.10">
    <property type="entry name" value="Tetratricopeptide repeat domain"/>
    <property type="match status" value="1"/>
</dbReference>
<protein>
    <submittedName>
        <fullName evidence="5">Tetratricopeptide repeat protein</fullName>
    </submittedName>
</protein>
<sequence>MRRRLPLHLAAASMVVAGLTVAQNAYADFAAPPAPQAMREAGRAAERAARALARGDHDMAVIQAEHAVALVPDNAGSRMLLGRAYLAAGRLASAETAFADTLALDPAHPGAALKLALARLGTGDAEGARAVVAAHADHIPAADRGLALALAGDPGTGAALLEELVRTGRSTPQSRQNLALAYALAGRWAEARMAASLDLKPQLVARRLLAWSDLAAEARPAMRVAAVLRITPVPDAGMPERLALLPSSAPAPAPEPARQAEAAPPPPRRLDDGAAPLPAPAIAAAPASVPDAAAPRPAAPAALASAIRFAPPAEIVQPVAIRGSAIRTAVRVAAASGPSPIARLQRATYTPAASGRFAVQLGAYSSVARAETGWQAAIGRMPMLGTHSPAIATARHGAGLVYRLAVAGFESRADAAALCLKLRARGSQCFIRPVAGDMTPRWAAKPGVRLAAR</sequence>
<name>A0A7Z2S6F9_9SPHN</name>
<dbReference type="RefSeq" id="WP_160593456.1">
    <property type="nucleotide sequence ID" value="NZ_CP047895.1"/>
</dbReference>
<dbReference type="PROSITE" id="PS51724">
    <property type="entry name" value="SPOR"/>
    <property type="match status" value="1"/>
</dbReference>
<dbReference type="Pfam" id="PF05036">
    <property type="entry name" value="SPOR"/>
    <property type="match status" value="1"/>
</dbReference>
<evidence type="ECO:0000259" key="4">
    <source>
        <dbReference type="PROSITE" id="PS51724"/>
    </source>
</evidence>
<feature type="domain" description="SPOR" evidence="4">
    <location>
        <begin position="351"/>
        <end position="437"/>
    </location>
</feature>
<evidence type="ECO:0000256" key="3">
    <source>
        <dbReference type="SAM" id="SignalP"/>
    </source>
</evidence>
<dbReference type="InterPro" id="IPR019734">
    <property type="entry name" value="TPR_rpt"/>
</dbReference>
<feature type="region of interest" description="Disordered" evidence="2">
    <location>
        <begin position="245"/>
        <end position="277"/>
    </location>
</feature>
<dbReference type="Gene3D" id="3.30.70.1070">
    <property type="entry name" value="Sporulation related repeat"/>
    <property type="match status" value="1"/>
</dbReference>
<gene>
    <name evidence="5" type="ORF">GVO57_12445</name>
</gene>
<accession>A0A7Z2S6F9</accession>
<dbReference type="InterPro" id="IPR007730">
    <property type="entry name" value="SPOR-like_dom"/>
</dbReference>
<reference evidence="5 6" key="1">
    <citation type="submission" date="2020-01" db="EMBL/GenBank/DDBJ databases">
        <title>Sphingomonas sp. C33 whole genome sequece.</title>
        <authorList>
            <person name="Park C."/>
        </authorList>
    </citation>
    <scope>NUCLEOTIDE SEQUENCE [LARGE SCALE GENOMIC DNA]</scope>
    <source>
        <strain evidence="5 6">C33</strain>
    </source>
</reference>
<organism evidence="5 6">
    <name type="scientific">Sphingomonas changnyeongensis</name>
    <dbReference type="NCBI Taxonomy" id="2698679"/>
    <lineage>
        <taxon>Bacteria</taxon>
        <taxon>Pseudomonadati</taxon>
        <taxon>Pseudomonadota</taxon>
        <taxon>Alphaproteobacteria</taxon>
        <taxon>Sphingomonadales</taxon>
        <taxon>Sphingomonadaceae</taxon>
        <taxon>Sphingomonas</taxon>
    </lineage>
</organism>
<dbReference type="GO" id="GO:0042834">
    <property type="term" value="F:peptidoglycan binding"/>
    <property type="evidence" value="ECO:0007669"/>
    <property type="project" value="InterPro"/>
</dbReference>